<name>A0A199UDS6_ANACO</name>
<evidence type="ECO:0000256" key="5">
    <source>
        <dbReference type="ARBA" id="ARBA00022692"/>
    </source>
</evidence>
<sequence length="576" mass="62692">MRRKMMTSLVALILVVVVVVVVVVSSSYNINCHSRDLLLSYSETLTLALNSTVPQALHEASNHALAELPRDPRRRRRRRSVPHEAVLLPDWEALVLLPSGANGGGGEEASCLFSNGAASPARFAGSVPSSGRAAYRCVLPGGVRRLRPFRSPRLVLPGGDGAAGEEPSPEMLRWNRLAYESLSTPDDVVVFAKGVNTRSAAAAAEVRCVYYSVHGGAAPSSSAAAAISAAQEVFRCPHPPPSPSPSPSPSLEVGAELRVSLATGAADATPIPSLASYRPPRAPPAHGSPAAPRSLICACTMVYNAAKFLGEWVAYHAAIGVERFFLYDNASDDDEEEGPLAAAIRRLSSAGHRVSSRYWPWPKTQEAAFSHCAAAHRDACRWMAFVDVDEFVFSPDWAGSPRPNRSMLGSLLPVRPNIGQVSMGCYEFGPSGLSAHPKPGVTQGYTCRRRAAERHKSVVRLDAVDRSLANSVHHFSLRKGFRTRRVGTVRVNHYKYQAWDEFKVKFRRRASAFVADWSTAVNPGSRDRTPGLGFKAIEPVGWTEMFCQVQDFKLRDATRRWFGVAGPHGTYKMVWE</sequence>
<comment type="caution">
    <text evidence="9">The sequence shown here is derived from an EMBL/GenBank/DDBJ whole genome shotgun (WGS) entry which is preliminary data.</text>
</comment>
<accession>A0A199UDS6</accession>
<evidence type="ECO:0000256" key="8">
    <source>
        <dbReference type="RuleBase" id="RU366017"/>
    </source>
</evidence>
<organism evidence="9 10">
    <name type="scientific">Ananas comosus</name>
    <name type="common">Pineapple</name>
    <name type="synonym">Ananas ananas</name>
    <dbReference type="NCBI Taxonomy" id="4615"/>
    <lineage>
        <taxon>Eukaryota</taxon>
        <taxon>Viridiplantae</taxon>
        <taxon>Streptophyta</taxon>
        <taxon>Embryophyta</taxon>
        <taxon>Tracheophyta</taxon>
        <taxon>Spermatophyta</taxon>
        <taxon>Magnoliopsida</taxon>
        <taxon>Liliopsida</taxon>
        <taxon>Poales</taxon>
        <taxon>Bromeliaceae</taxon>
        <taxon>Bromelioideae</taxon>
        <taxon>Ananas</taxon>
    </lineage>
</organism>
<evidence type="ECO:0000256" key="7">
    <source>
        <dbReference type="ARBA" id="ARBA00023136"/>
    </source>
</evidence>
<dbReference type="STRING" id="4615.A0A199UDS6"/>
<evidence type="ECO:0000256" key="1">
    <source>
        <dbReference type="ARBA" id="ARBA00004167"/>
    </source>
</evidence>
<dbReference type="PANTHER" id="PTHR21461:SF69">
    <property type="entry name" value="GLYCOSYLTRANSFERASE FAMILY 92 PROTEIN"/>
    <property type="match status" value="1"/>
</dbReference>
<dbReference type="InterPro" id="IPR008166">
    <property type="entry name" value="Glyco_transf_92"/>
</dbReference>
<comment type="subcellular location">
    <subcellularLocation>
        <location evidence="1">Membrane</location>
        <topology evidence="1">Single-pass membrane protein</topology>
    </subcellularLocation>
</comment>
<keyword evidence="3 8" id="KW-0328">Glycosyltransferase</keyword>
<gene>
    <name evidence="9" type="ORF">ACMD2_03807</name>
</gene>
<keyword evidence="6" id="KW-1133">Transmembrane helix</keyword>
<evidence type="ECO:0000313" key="10">
    <source>
        <dbReference type="Proteomes" id="UP000092600"/>
    </source>
</evidence>
<evidence type="ECO:0000256" key="4">
    <source>
        <dbReference type="ARBA" id="ARBA00022679"/>
    </source>
</evidence>
<reference evidence="9 10" key="1">
    <citation type="journal article" date="2016" name="DNA Res.">
        <title>The draft genome of MD-2 pineapple using hybrid error correction of long reads.</title>
        <authorList>
            <person name="Redwan R.M."/>
            <person name="Saidin A."/>
            <person name="Kumar S.V."/>
        </authorList>
    </citation>
    <scope>NUCLEOTIDE SEQUENCE [LARGE SCALE GENOMIC DNA]</scope>
    <source>
        <strain evidence="10">cv. MD2</strain>
        <tissue evidence="9">Leaf</tissue>
    </source>
</reference>
<comment type="similarity">
    <text evidence="2 8">Belongs to the glycosyltransferase 92 family.</text>
</comment>
<dbReference type="AlphaFoldDB" id="A0A199UDS6"/>
<dbReference type="Pfam" id="PF01697">
    <property type="entry name" value="Glyco_transf_92"/>
    <property type="match status" value="1"/>
</dbReference>
<keyword evidence="4 8" id="KW-0808">Transferase</keyword>
<evidence type="ECO:0000256" key="3">
    <source>
        <dbReference type="ARBA" id="ARBA00022676"/>
    </source>
</evidence>
<evidence type="ECO:0000313" key="9">
    <source>
        <dbReference type="EMBL" id="OAY63012.1"/>
    </source>
</evidence>
<keyword evidence="5" id="KW-0812">Transmembrane</keyword>
<proteinExistence type="inferred from homology"/>
<dbReference type="EC" id="2.4.1.-" evidence="8"/>
<evidence type="ECO:0000256" key="2">
    <source>
        <dbReference type="ARBA" id="ARBA00007647"/>
    </source>
</evidence>
<dbReference type="GO" id="GO:0016757">
    <property type="term" value="F:glycosyltransferase activity"/>
    <property type="evidence" value="ECO:0007669"/>
    <property type="project" value="UniProtKB-UniRule"/>
</dbReference>
<dbReference type="GO" id="GO:0005737">
    <property type="term" value="C:cytoplasm"/>
    <property type="evidence" value="ECO:0007669"/>
    <property type="project" value="TreeGrafter"/>
</dbReference>
<evidence type="ECO:0000256" key="6">
    <source>
        <dbReference type="ARBA" id="ARBA00022989"/>
    </source>
</evidence>
<dbReference type="GO" id="GO:0016020">
    <property type="term" value="C:membrane"/>
    <property type="evidence" value="ECO:0007669"/>
    <property type="project" value="UniProtKB-SubCell"/>
</dbReference>
<keyword evidence="7" id="KW-0472">Membrane</keyword>
<protein>
    <recommendedName>
        <fullName evidence="8">Glycosyltransferase family 92 protein</fullName>
        <ecNumber evidence="8">2.4.1.-</ecNumber>
    </recommendedName>
</protein>
<dbReference type="PANTHER" id="PTHR21461">
    <property type="entry name" value="GLYCOSYLTRANSFERASE FAMILY 92 PROTEIN"/>
    <property type="match status" value="1"/>
</dbReference>
<dbReference type="EMBL" id="LSRQ01008403">
    <property type="protein sequence ID" value="OAY63012.1"/>
    <property type="molecule type" value="Genomic_DNA"/>
</dbReference>
<dbReference type="Proteomes" id="UP000092600">
    <property type="component" value="Unassembled WGS sequence"/>
</dbReference>